<organism evidence="1 2">
    <name type="scientific">Parascaris equorum</name>
    <name type="common">Equine roundworm</name>
    <dbReference type="NCBI Taxonomy" id="6256"/>
    <lineage>
        <taxon>Eukaryota</taxon>
        <taxon>Metazoa</taxon>
        <taxon>Ecdysozoa</taxon>
        <taxon>Nematoda</taxon>
        <taxon>Chromadorea</taxon>
        <taxon>Rhabditida</taxon>
        <taxon>Spirurina</taxon>
        <taxon>Ascaridomorpha</taxon>
        <taxon>Ascaridoidea</taxon>
        <taxon>Ascarididae</taxon>
        <taxon>Parascaris</taxon>
    </lineage>
</organism>
<protein>
    <submittedName>
        <fullName evidence="2">Uncharacterized protein</fullName>
    </submittedName>
</protein>
<proteinExistence type="predicted"/>
<evidence type="ECO:0000313" key="1">
    <source>
        <dbReference type="Proteomes" id="UP000887564"/>
    </source>
</evidence>
<accession>A0A914RV03</accession>
<dbReference type="Proteomes" id="UP000887564">
    <property type="component" value="Unplaced"/>
</dbReference>
<name>A0A914RV03_PAREQ</name>
<reference evidence="2" key="1">
    <citation type="submission" date="2022-11" db="UniProtKB">
        <authorList>
            <consortium name="WormBaseParasite"/>
        </authorList>
    </citation>
    <scope>IDENTIFICATION</scope>
</reference>
<evidence type="ECO:0000313" key="2">
    <source>
        <dbReference type="WBParaSite" id="PEQ_0001032001-mRNA-1"/>
    </source>
</evidence>
<dbReference type="AlphaFoldDB" id="A0A914RV03"/>
<dbReference type="WBParaSite" id="PEQ_0001032001-mRNA-1">
    <property type="protein sequence ID" value="PEQ_0001032001-mRNA-1"/>
    <property type="gene ID" value="PEQ_0001032001"/>
</dbReference>
<keyword evidence="1" id="KW-1185">Reference proteome</keyword>
<sequence>MFRDPLKILLRHITLKRGLQMCFRMAQQLSKGHLKATNKQAVSERSYGT</sequence>